<evidence type="ECO:0000313" key="1">
    <source>
        <dbReference type="EMBL" id="KAF9420516.1"/>
    </source>
</evidence>
<reference evidence="1" key="1">
    <citation type="submission" date="2020-08" db="EMBL/GenBank/DDBJ databases">
        <title>Spodoptera exigua strain:BAW_Kor-Di-RS1 Genome sequencing and assembly.</title>
        <authorList>
            <person name="Kim J."/>
            <person name="Nam H.Y."/>
            <person name="Kwon M."/>
            <person name="Choi J.H."/>
            <person name="Cho S.R."/>
            <person name="Kim G.-H."/>
        </authorList>
    </citation>
    <scope>NUCLEOTIDE SEQUENCE</scope>
    <source>
        <strain evidence="1">BAW_Kor-Di-RS1</strain>
        <tissue evidence="1">Whole-body</tissue>
    </source>
</reference>
<comment type="caution">
    <text evidence="1">The sequence shown here is derived from an EMBL/GenBank/DDBJ whole genome shotgun (WGS) entry which is preliminary data.</text>
</comment>
<gene>
    <name evidence="1" type="ORF">HW555_003266</name>
</gene>
<feature type="non-terminal residue" evidence="1">
    <location>
        <position position="122"/>
    </location>
</feature>
<organism evidence="1 2">
    <name type="scientific">Spodoptera exigua</name>
    <name type="common">Beet armyworm</name>
    <name type="synonym">Noctua fulgens</name>
    <dbReference type="NCBI Taxonomy" id="7107"/>
    <lineage>
        <taxon>Eukaryota</taxon>
        <taxon>Metazoa</taxon>
        <taxon>Ecdysozoa</taxon>
        <taxon>Arthropoda</taxon>
        <taxon>Hexapoda</taxon>
        <taxon>Insecta</taxon>
        <taxon>Pterygota</taxon>
        <taxon>Neoptera</taxon>
        <taxon>Endopterygota</taxon>
        <taxon>Lepidoptera</taxon>
        <taxon>Glossata</taxon>
        <taxon>Ditrysia</taxon>
        <taxon>Noctuoidea</taxon>
        <taxon>Noctuidae</taxon>
        <taxon>Amphipyrinae</taxon>
        <taxon>Spodoptera</taxon>
    </lineage>
</organism>
<dbReference type="EMBL" id="JACKWZ010000031">
    <property type="protein sequence ID" value="KAF9420516.1"/>
    <property type="molecule type" value="Genomic_DNA"/>
</dbReference>
<keyword evidence="2" id="KW-1185">Reference proteome</keyword>
<proteinExistence type="predicted"/>
<name>A0A835GNN9_SPOEX</name>
<dbReference type="Proteomes" id="UP000648187">
    <property type="component" value="Unassembled WGS sequence"/>
</dbReference>
<accession>A0A835GNN9</accession>
<dbReference type="AlphaFoldDB" id="A0A835GNN9"/>
<sequence>EDLICQYLKLIKCVEKNLPKNSIQPFSDPLKKDLASAAAARGTSSPADRRPVTHQCVHFVMNIALPNTPPNTITRLESLQYHHGSNSLNYIPVTQSSYIVKSSSHFEMYGENSHSMEHLYPL</sequence>
<evidence type="ECO:0000313" key="2">
    <source>
        <dbReference type="Proteomes" id="UP000648187"/>
    </source>
</evidence>
<protein>
    <submittedName>
        <fullName evidence="1">Uncharacterized protein</fullName>
    </submittedName>
</protein>